<keyword evidence="2" id="KW-1185">Reference proteome</keyword>
<protein>
    <submittedName>
        <fullName evidence="1">Uncharacterized protein</fullName>
    </submittedName>
</protein>
<accession>A0ABY8CLI4</accession>
<dbReference type="Proteomes" id="UP001217963">
    <property type="component" value="Chromosome XI"/>
</dbReference>
<reference evidence="1 2" key="1">
    <citation type="submission" date="2023-02" db="EMBL/GenBank/DDBJ databases">
        <title>Encephalitozoon hellem ATCC 50451 complete genome.</title>
        <authorList>
            <person name="Mascarenhas dos Santos A.C."/>
            <person name="Julian A.T."/>
            <person name="Pombert J.-F."/>
        </authorList>
    </citation>
    <scope>NUCLEOTIDE SEQUENCE [LARGE SCALE GENOMIC DNA]</scope>
    <source>
        <strain evidence="1 2">ATCC 50451</strain>
    </source>
</reference>
<evidence type="ECO:0000313" key="2">
    <source>
        <dbReference type="Proteomes" id="UP001217963"/>
    </source>
</evidence>
<evidence type="ECO:0000313" key="1">
    <source>
        <dbReference type="EMBL" id="WEL39783.1"/>
    </source>
</evidence>
<sequence length="78" mass="9115">MISTHSSELNLIGHIKLSISSDVILRFPFLEFLAFSVAKTNFLIIWDEVIETILALKEKNYPFVSLRRRSLSMTFIRR</sequence>
<organism evidence="1 2">
    <name type="scientific">Encephalitozoon hellem</name>
    <name type="common">Microsporidian parasite</name>
    <dbReference type="NCBI Taxonomy" id="27973"/>
    <lineage>
        <taxon>Eukaryota</taxon>
        <taxon>Fungi</taxon>
        <taxon>Fungi incertae sedis</taxon>
        <taxon>Microsporidia</taxon>
        <taxon>Unikaryonidae</taxon>
        <taxon>Encephalitozoon</taxon>
    </lineage>
</organism>
<proteinExistence type="predicted"/>
<gene>
    <name evidence="1" type="ORF">PFJ87_11g00180</name>
</gene>
<dbReference type="EMBL" id="CP119072">
    <property type="protein sequence ID" value="WEL39783.1"/>
    <property type="molecule type" value="Genomic_DNA"/>
</dbReference>
<name>A0ABY8CLI4_ENCHE</name>